<keyword evidence="3" id="KW-0436">Ligase</keyword>
<evidence type="ECO:0000313" key="4">
    <source>
        <dbReference type="Proteomes" id="UP001564626"/>
    </source>
</evidence>
<dbReference type="Pfam" id="PF13380">
    <property type="entry name" value="CoA_binding_2"/>
    <property type="match status" value="1"/>
</dbReference>
<dbReference type="InterPro" id="IPR013815">
    <property type="entry name" value="ATP_grasp_subdomain_1"/>
</dbReference>
<dbReference type="SUPFAM" id="SSF52210">
    <property type="entry name" value="Succinyl-CoA synthetase domains"/>
    <property type="match status" value="2"/>
</dbReference>
<proteinExistence type="predicted"/>
<keyword evidence="4" id="KW-1185">Reference proteome</keyword>
<dbReference type="SUPFAM" id="SSF51735">
    <property type="entry name" value="NAD(P)-binding Rossmann-fold domains"/>
    <property type="match status" value="1"/>
</dbReference>
<accession>A0ABV4CIM6</accession>
<comment type="caution">
    <text evidence="3">The sequence shown here is derived from an EMBL/GenBank/DDBJ whole genome shotgun (WGS) entry which is preliminary data.</text>
</comment>
<dbReference type="Proteomes" id="UP001564626">
    <property type="component" value="Unassembled WGS sequence"/>
</dbReference>
<dbReference type="EMBL" id="JBGEHV010000020">
    <property type="protein sequence ID" value="MEY8040353.1"/>
    <property type="molecule type" value="Genomic_DNA"/>
</dbReference>
<dbReference type="PANTHER" id="PTHR42793:SF1">
    <property type="entry name" value="PEPTIDYL-LYSINE N-ACETYLTRANSFERASE PATZ"/>
    <property type="match status" value="1"/>
</dbReference>
<gene>
    <name evidence="3" type="ORF">AB8O55_13185</name>
</gene>
<dbReference type="InterPro" id="IPR032875">
    <property type="entry name" value="Succ_CoA_lig_flav_dom"/>
</dbReference>
<sequence>MDTALDSVLRPRSVAVVGASPRSAMAARLTDHLRGFSGPVYPINPRHREIGGLPCYPSLAALPGPVDLVLVLVPAAGVPAVVEAAGRAGAGAVVVLSSGFAETGESGRAAQEELVALARHHGVRVLGPNCQGLIHRPTGLTATFTAAASAASPADSGIAYVGQSGALGGSFLGLARDRGVGLTAWLSVGNQADVTATEAAGALLADPHVRVLACYLEELPDGAEWAALLDRAAGTGTRVAVLRSGRSATGRRAVASHTGAMVRAGTAFDLLTARSGAVRADDLDELLDASVALTAAARPAGGRIGVVTSSGGAGGLAADHAESAGLALPALAAPTRDRLRPLIPDFGSTANPVDVTAQVINDAGQLGAVCEAVADDADVDAVLVVLTTLGGRAAVEIAESVRAAAARTGKPYAVAWLYSHEEIAPAAAALRQVGIPVVGTTAAALRLLARLLPARLLPTDSGRPAATGAPRGTAPLLAAARTEAAGGALLDALGIARPRGALVTDPATAADAARELGEHVVLKVQSADLAHKSEVGGVRVGVPAGEAAATARAMLAAVTDAAPAAALDGVLVQELLPRGVELLVSVRGAEHGYPPLVTVGWGGTATELHRDVVSALGPVDPAGATALLRRLRCWPLLAGHRGRPGHDVPAAAAAVAALSSAGQALGPGAEVEINPLVVHRGGAVAADLVASGPPGATTSGTVRRRDRDEREEAVS</sequence>
<feature type="region of interest" description="Disordered" evidence="1">
    <location>
        <begin position="688"/>
        <end position="715"/>
    </location>
</feature>
<dbReference type="Gene3D" id="3.30.1490.20">
    <property type="entry name" value="ATP-grasp fold, A domain"/>
    <property type="match status" value="1"/>
</dbReference>
<dbReference type="InterPro" id="IPR003781">
    <property type="entry name" value="CoA-bd"/>
</dbReference>
<organism evidence="3 4">
    <name type="scientific">Saccharopolyspora cebuensis</name>
    <dbReference type="NCBI Taxonomy" id="418759"/>
    <lineage>
        <taxon>Bacteria</taxon>
        <taxon>Bacillati</taxon>
        <taxon>Actinomycetota</taxon>
        <taxon>Actinomycetes</taxon>
        <taxon>Pseudonocardiales</taxon>
        <taxon>Pseudonocardiaceae</taxon>
        <taxon>Saccharopolyspora</taxon>
    </lineage>
</organism>
<dbReference type="PANTHER" id="PTHR42793">
    <property type="entry name" value="COA BINDING DOMAIN CONTAINING PROTEIN"/>
    <property type="match status" value="1"/>
</dbReference>
<dbReference type="Gene3D" id="3.30.470.20">
    <property type="entry name" value="ATP-grasp fold, B domain"/>
    <property type="match status" value="1"/>
</dbReference>
<dbReference type="RefSeq" id="WP_369774881.1">
    <property type="nucleotide sequence ID" value="NZ_JBGEHV010000020.1"/>
</dbReference>
<dbReference type="Pfam" id="PF13549">
    <property type="entry name" value="ATP-grasp_5"/>
    <property type="match status" value="1"/>
</dbReference>
<dbReference type="InterPro" id="IPR016102">
    <property type="entry name" value="Succinyl-CoA_synth-like"/>
</dbReference>
<dbReference type="Pfam" id="PF13607">
    <property type="entry name" value="Succ_CoA_lig"/>
    <property type="match status" value="1"/>
</dbReference>
<dbReference type="Gene3D" id="3.40.50.261">
    <property type="entry name" value="Succinyl-CoA synthetase domains"/>
    <property type="match status" value="2"/>
</dbReference>
<dbReference type="Gene3D" id="3.40.50.720">
    <property type="entry name" value="NAD(P)-binding Rossmann-like Domain"/>
    <property type="match status" value="1"/>
</dbReference>
<evidence type="ECO:0000313" key="3">
    <source>
        <dbReference type="EMBL" id="MEY8040353.1"/>
    </source>
</evidence>
<evidence type="ECO:0000256" key="1">
    <source>
        <dbReference type="SAM" id="MobiDB-lite"/>
    </source>
</evidence>
<reference evidence="3 4" key="1">
    <citation type="submission" date="2024-08" db="EMBL/GenBank/DDBJ databases">
        <title>Genome mining of Saccharopolyspora cebuensis PGLac3 from Nigerian medicinal plant.</title>
        <authorList>
            <person name="Ezeobiora C.E."/>
            <person name="Igbokwe N.H."/>
            <person name="Amin D.H."/>
            <person name="Mendie U.E."/>
        </authorList>
    </citation>
    <scope>NUCLEOTIDE SEQUENCE [LARGE SCALE GENOMIC DNA]</scope>
    <source>
        <strain evidence="3 4">PGLac3</strain>
    </source>
</reference>
<feature type="domain" description="CoA-binding" evidence="2">
    <location>
        <begin position="8"/>
        <end position="100"/>
    </location>
</feature>
<feature type="compositionally biased region" description="Basic and acidic residues" evidence="1">
    <location>
        <begin position="703"/>
        <end position="715"/>
    </location>
</feature>
<dbReference type="InterPro" id="IPR036291">
    <property type="entry name" value="NAD(P)-bd_dom_sf"/>
</dbReference>
<name>A0ABV4CIM6_9PSEU</name>
<dbReference type="SUPFAM" id="SSF56059">
    <property type="entry name" value="Glutathione synthetase ATP-binding domain-like"/>
    <property type="match status" value="1"/>
</dbReference>
<protein>
    <submittedName>
        <fullName evidence="3">Acetate--CoA ligase family protein</fullName>
    </submittedName>
</protein>
<evidence type="ECO:0000259" key="2">
    <source>
        <dbReference type="SMART" id="SM00881"/>
    </source>
</evidence>
<dbReference type="GO" id="GO:0016874">
    <property type="term" value="F:ligase activity"/>
    <property type="evidence" value="ECO:0007669"/>
    <property type="project" value="UniProtKB-KW"/>
</dbReference>
<dbReference type="SMART" id="SM00881">
    <property type="entry name" value="CoA_binding"/>
    <property type="match status" value="1"/>
</dbReference>